<dbReference type="EMBL" id="BGZK01000830">
    <property type="protein sequence ID" value="GBP62056.1"/>
    <property type="molecule type" value="Genomic_DNA"/>
</dbReference>
<dbReference type="Proteomes" id="UP000299102">
    <property type="component" value="Unassembled WGS sequence"/>
</dbReference>
<dbReference type="AlphaFoldDB" id="A0A4C1XDW3"/>
<gene>
    <name evidence="1" type="ORF">EVAR_54081_1</name>
</gene>
<name>A0A4C1XDW3_EUMVA</name>
<comment type="caution">
    <text evidence="1">The sequence shown here is derived from an EMBL/GenBank/DDBJ whole genome shotgun (WGS) entry which is preliminary data.</text>
</comment>
<reference evidence="1 2" key="1">
    <citation type="journal article" date="2019" name="Commun. Biol.">
        <title>The bagworm genome reveals a unique fibroin gene that provides high tensile strength.</title>
        <authorList>
            <person name="Kono N."/>
            <person name="Nakamura H."/>
            <person name="Ohtoshi R."/>
            <person name="Tomita M."/>
            <person name="Numata K."/>
            <person name="Arakawa K."/>
        </authorList>
    </citation>
    <scope>NUCLEOTIDE SEQUENCE [LARGE SCALE GENOMIC DNA]</scope>
</reference>
<organism evidence="1 2">
    <name type="scientific">Eumeta variegata</name>
    <name type="common">Bagworm moth</name>
    <name type="synonym">Eumeta japonica</name>
    <dbReference type="NCBI Taxonomy" id="151549"/>
    <lineage>
        <taxon>Eukaryota</taxon>
        <taxon>Metazoa</taxon>
        <taxon>Ecdysozoa</taxon>
        <taxon>Arthropoda</taxon>
        <taxon>Hexapoda</taxon>
        <taxon>Insecta</taxon>
        <taxon>Pterygota</taxon>
        <taxon>Neoptera</taxon>
        <taxon>Endopterygota</taxon>
        <taxon>Lepidoptera</taxon>
        <taxon>Glossata</taxon>
        <taxon>Ditrysia</taxon>
        <taxon>Tineoidea</taxon>
        <taxon>Psychidae</taxon>
        <taxon>Oiketicinae</taxon>
        <taxon>Eumeta</taxon>
    </lineage>
</organism>
<accession>A0A4C1XDW3</accession>
<proteinExistence type="predicted"/>
<evidence type="ECO:0000313" key="1">
    <source>
        <dbReference type="EMBL" id="GBP62056.1"/>
    </source>
</evidence>
<sequence length="116" mass="13394">MHGRSPPQLEQYCDTFTFKNQTRTLRRGTQKKNRHGSGNVVKREHEAAKYGFVVERQIRGSAVGCMLQASIYFYVDNSGQIKAWVAPPPMDRNRIGYLMEGSGAGWIMGREEWRWK</sequence>
<keyword evidence="2" id="KW-1185">Reference proteome</keyword>
<evidence type="ECO:0000313" key="2">
    <source>
        <dbReference type="Proteomes" id="UP000299102"/>
    </source>
</evidence>
<protein>
    <submittedName>
        <fullName evidence="1">Uncharacterized protein</fullName>
    </submittedName>
</protein>